<accession>A0ABR4QR31</accession>
<comment type="caution">
    <text evidence="1">The sequence shown here is derived from an EMBL/GenBank/DDBJ whole genome shotgun (WGS) entry which is preliminary data.</text>
</comment>
<proteinExistence type="predicted"/>
<sequence>MNELRIMDQIAGGFFENMRRKGCRILWLLKVSSQHFNIVKYGPKNAAASNVGVKRQSRTRKHLHLLP</sequence>
<evidence type="ECO:0000313" key="1">
    <source>
        <dbReference type="EMBL" id="KAL5112031.1"/>
    </source>
</evidence>
<gene>
    <name evidence="1" type="ORF">TcWFU_004789</name>
</gene>
<name>A0ABR4QR31_9CEST</name>
<dbReference type="EMBL" id="JAKROA010000001">
    <property type="protein sequence ID" value="KAL5112031.1"/>
    <property type="molecule type" value="Genomic_DNA"/>
</dbReference>
<evidence type="ECO:0000313" key="2">
    <source>
        <dbReference type="Proteomes" id="UP001651158"/>
    </source>
</evidence>
<organism evidence="1 2">
    <name type="scientific">Taenia crassiceps</name>
    <dbReference type="NCBI Taxonomy" id="6207"/>
    <lineage>
        <taxon>Eukaryota</taxon>
        <taxon>Metazoa</taxon>
        <taxon>Spiralia</taxon>
        <taxon>Lophotrochozoa</taxon>
        <taxon>Platyhelminthes</taxon>
        <taxon>Cestoda</taxon>
        <taxon>Eucestoda</taxon>
        <taxon>Cyclophyllidea</taxon>
        <taxon>Taeniidae</taxon>
        <taxon>Taenia</taxon>
    </lineage>
</organism>
<reference evidence="1 2" key="1">
    <citation type="journal article" date="2022" name="Front. Cell. Infect. Microbiol.">
        <title>The Genomes of Two Strains of Taenia crassiceps the Animal Model for the Study of Human Cysticercosis.</title>
        <authorList>
            <person name="Bobes R.J."/>
            <person name="Estrada K."/>
            <person name="Rios-Valencia D.G."/>
            <person name="Calderon-Gallegos A."/>
            <person name="de la Torre P."/>
            <person name="Carrero J.C."/>
            <person name="Sanchez-Flores A."/>
            <person name="Laclette J.P."/>
        </authorList>
    </citation>
    <scope>NUCLEOTIDE SEQUENCE [LARGE SCALE GENOMIC DNA]</scope>
    <source>
        <strain evidence="1">WFUcys</strain>
    </source>
</reference>
<keyword evidence="2" id="KW-1185">Reference proteome</keyword>
<protein>
    <submittedName>
        <fullName evidence="1">Uncharacterized protein</fullName>
    </submittedName>
</protein>
<dbReference type="Proteomes" id="UP001651158">
    <property type="component" value="Unassembled WGS sequence"/>
</dbReference>